<proteinExistence type="inferred from homology"/>
<dbReference type="Gene3D" id="3.50.50.60">
    <property type="entry name" value="FAD/NAD(P)-binding domain"/>
    <property type="match status" value="1"/>
</dbReference>
<dbReference type="PANTHER" id="PTHR43104">
    <property type="entry name" value="L-2-HYDROXYGLUTARATE DEHYDROGENASE, MITOCHONDRIAL"/>
    <property type="match status" value="1"/>
</dbReference>
<dbReference type="InterPro" id="IPR036188">
    <property type="entry name" value="FAD/NAD-bd_sf"/>
</dbReference>
<evidence type="ECO:0000313" key="10">
    <source>
        <dbReference type="EMBL" id="KMZ70987.1"/>
    </source>
</evidence>
<dbReference type="Gene3D" id="3.30.9.10">
    <property type="entry name" value="D-Amino Acid Oxidase, subunit A, domain 2"/>
    <property type="match status" value="1"/>
</dbReference>
<reference evidence="11" key="1">
    <citation type="journal article" date="2016" name="Nature">
        <title>The genome of the seagrass Zostera marina reveals angiosperm adaptation to the sea.</title>
        <authorList>
            <person name="Olsen J.L."/>
            <person name="Rouze P."/>
            <person name="Verhelst B."/>
            <person name="Lin Y.-C."/>
            <person name="Bayer T."/>
            <person name="Collen J."/>
            <person name="Dattolo E."/>
            <person name="De Paoli E."/>
            <person name="Dittami S."/>
            <person name="Maumus F."/>
            <person name="Michel G."/>
            <person name="Kersting A."/>
            <person name="Lauritano C."/>
            <person name="Lohaus R."/>
            <person name="Toepel M."/>
            <person name="Tonon T."/>
            <person name="Vanneste K."/>
            <person name="Amirebrahimi M."/>
            <person name="Brakel J."/>
            <person name="Bostroem C."/>
            <person name="Chovatia M."/>
            <person name="Grimwood J."/>
            <person name="Jenkins J.W."/>
            <person name="Jueterbock A."/>
            <person name="Mraz A."/>
            <person name="Stam W.T."/>
            <person name="Tice H."/>
            <person name="Bornberg-Bauer E."/>
            <person name="Green P.J."/>
            <person name="Pearson G.A."/>
            <person name="Procaccini G."/>
            <person name="Duarte C.M."/>
            <person name="Schmutz J."/>
            <person name="Reusch T.B.H."/>
            <person name="Van de Peer Y."/>
        </authorList>
    </citation>
    <scope>NUCLEOTIDE SEQUENCE [LARGE SCALE GENOMIC DNA]</scope>
    <source>
        <strain evidence="11">cv. Finnish</strain>
    </source>
</reference>
<dbReference type="SUPFAM" id="SSF51905">
    <property type="entry name" value="FAD/NAD(P)-binding domain"/>
    <property type="match status" value="1"/>
</dbReference>
<keyword evidence="4" id="KW-0560">Oxidoreductase</keyword>
<dbReference type="AlphaFoldDB" id="A0A0K9PRY8"/>
<dbReference type="PANTHER" id="PTHR43104:SF4">
    <property type="entry name" value="L-2-HYDROXYGLUTARATE DEHYDROGENASE, MITOCHONDRIAL"/>
    <property type="match status" value="1"/>
</dbReference>
<feature type="domain" description="FAD dependent oxidoreductase" evidence="9">
    <location>
        <begin position="39"/>
        <end position="419"/>
    </location>
</feature>
<dbReference type="Proteomes" id="UP000036987">
    <property type="component" value="Unassembled WGS sequence"/>
</dbReference>
<evidence type="ECO:0000256" key="1">
    <source>
        <dbReference type="ARBA" id="ARBA00001974"/>
    </source>
</evidence>
<comment type="catalytic activity">
    <reaction evidence="5">
        <text>(S)-2-hydroxyglutarate + A = 2-oxoglutarate + AH2</text>
        <dbReference type="Rhea" id="RHEA:21252"/>
        <dbReference type="ChEBI" id="CHEBI:13193"/>
        <dbReference type="ChEBI" id="CHEBI:16782"/>
        <dbReference type="ChEBI" id="CHEBI:16810"/>
        <dbReference type="ChEBI" id="CHEBI:17499"/>
        <dbReference type="EC" id="1.1.99.2"/>
    </reaction>
</comment>
<organism evidence="10 11">
    <name type="scientific">Zostera marina</name>
    <name type="common">Eelgrass</name>
    <dbReference type="NCBI Taxonomy" id="29655"/>
    <lineage>
        <taxon>Eukaryota</taxon>
        <taxon>Viridiplantae</taxon>
        <taxon>Streptophyta</taxon>
        <taxon>Embryophyta</taxon>
        <taxon>Tracheophyta</taxon>
        <taxon>Spermatophyta</taxon>
        <taxon>Magnoliopsida</taxon>
        <taxon>Liliopsida</taxon>
        <taxon>Zosteraceae</taxon>
        <taxon>Zostera</taxon>
    </lineage>
</organism>
<evidence type="ECO:0000256" key="8">
    <source>
        <dbReference type="ARBA" id="ARBA00041137"/>
    </source>
</evidence>
<keyword evidence="3" id="KW-0274">FAD</keyword>
<name>A0A0K9PRY8_ZOSMR</name>
<sequence>MALLRRAILRSDDLPTLSLSYRLMCCGSRFQSVPKEKADVLVIGAGVVGLAVARALAVGGREVLVVEAKSTFGTGISSRNSEVIHGGIYYPPDSLKANLCMRGRNLLYKYCVDRGISHKKIGKLIVATGPAEIPKLNHLLRIGIENGVDGLTMIDGSEAMQMEPELYCSKALLSSCSGIIDSHSLMLSLLGEAEEHGAVVSFGTSVIGGHVDENGLHLHIIGSDILEGVTTISSLEPQLLVVPKLVINAAGLASLPLAKNIYGLRNGDFSPHYARGCYFTLSDTKTPPFNHLIYPVPVDGGLGVHVTLELDGRVKFGPDVEWISSLDDKSTFLDRFDYTVDPNRASRFYPEIRRYYPNLKDGSLSIGYSGIRPKLSGPKQPPVDFIIQGEEVHGVPGLVNLFGIESPGLTSCLAIGEYILSKFSRY</sequence>
<protein>
    <recommendedName>
        <fullName evidence="8">L-2-hydroxyglutarate dehydrogenase, mitochondrial</fullName>
        <ecNumber evidence="7">1.1.99.2</ecNumber>
    </recommendedName>
</protein>
<accession>A0A0K9PRY8</accession>
<evidence type="ECO:0000256" key="6">
    <source>
        <dbReference type="ARBA" id="ARBA00037941"/>
    </source>
</evidence>
<dbReference type="EC" id="1.1.99.2" evidence="7"/>
<comment type="cofactor">
    <cofactor evidence="1">
        <name>FAD</name>
        <dbReference type="ChEBI" id="CHEBI:57692"/>
    </cofactor>
</comment>
<evidence type="ECO:0000259" key="9">
    <source>
        <dbReference type="Pfam" id="PF01266"/>
    </source>
</evidence>
<gene>
    <name evidence="10" type="ORF">ZOSMA_18G00820</name>
</gene>
<dbReference type="GO" id="GO:0047545">
    <property type="term" value="F:(S)-2-hydroxyglutarate dehydrogenase activity"/>
    <property type="evidence" value="ECO:0000318"/>
    <property type="project" value="GO_Central"/>
</dbReference>
<dbReference type="OMA" id="GVHFTRM"/>
<evidence type="ECO:0000256" key="5">
    <source>
        <dbReference type="ARBA" id="ARBA00036066"/>
    </source>
</evidence>
<dbReference type="OrthoDB" id="498204at2759"/>
<evidence type="ECO:0000256" key="7">
    <source>
        <dbReference type="ARBA" id="ARBA00038878"/>
    </source>
</evidence>
<evidence type="ECO:0000256" key="3">
    <source>
        <dbReference type="ARBA" id="ARBA00022827"/>
    </source>
</evidence>
<dbReference type="InterPro" id="IPR006076">
    <property type="entry name" value="FAD-dep_OxRdtase"/>
</dbReference>
<dbReference type="EMBL" id="LFYR01000692">
    <property type="protein sequence ID" value="KMZ70987.1"/>
    <property type="molecule type" value="Genomic_DNA"/>
</dbReference>
<keyword evidence="2" id="KW-0285">Flavoprotein</keyword>
<comment type="similarity">
    <text evidence="6">Belongs to the L2HGDH family.</text>
</comment>
<dbReference type="STRING" id="29655.A0A0K9PRY8"/>
<evidence type="ECO:0000256" key="2">
    <source>
        <dbReference type="ARBA" id="ARBA00022630"/>
    </source>
</evidence>
<keyword evidence="11" id="KW-1185">Reference proteome</keyword>
<comment type="caution">
    <text evidence="10">The sequence shown here is derived from an EMBL/GenBank/DDBJ whole genome shotgun (WGS) entry which is preliminary data.</text>
</comment>
<evidence type="ECO:0000313" key="11">
    <source>
        <dbReference type="Proteomes" id="UP000036987"/>
    </source>
</evidence>
<dbReference type="Pfam" id="PF01266">
    <property type="entry name" value="DAO"/>
    <property type="match status" value="1"/>
</dbReference>
<evidence type="ECO:0000256" key="4">
    <source>
        <dbReference type="ARBA" id="ARBA00023002"/>
    </source>
</evidence>